<comment type="caution">
    <text evidence="1">The sequence shown here is derived from an EMBL/GenBank/DDBJ whole genome shotgun (WGS) entry which is preliminary data.</text>
</comment>
<keyword evidence="2" id="KW-1185">Reference proteome</keyword>
<dbReference type="EMBL" id="JAAIUW010000009">
    <property type="protein sequence ID" value="KAF7815451.1"/>
    <property type="molecule type" value="Genomic_DNA"/>
</dbReference>
<sequence>MSCLTNVSYSTLINGKITITFNPGRGIRQGDTISPYLFILTIE</sequence>
<organism evidence="1 2">
    <name type="scientific">Senna tora</name>
    <dbReference type="NCBI Taxonomy" id="362788"/>
    <lineage>
        <taxon>Eukaryota</taxon>
        <taxon>Viridiplantae</taxon>
        <taxon>Streptophyta</taxon>
        <taxon>Embryophyta</taxon>
        <taxon>Tracheophyta</taxon>
        <taxon>Spermatophyta</taxon>
        <taxon>Magnoliopsida</taxon>
        <taxon>eudicotyledons</taxon>
        <taxon>Gunneridae</taxon>
        <taxon>Pentapetalae</taxon>
        <taxon>rosids</taxon>
        <taxon>fabids</taxon>
        <taxon>Fabales</taxon>
        <taxon>Fabaceae</taxon>
        <taxon>Caesalpinioideae</taxon>
        <taxon>Cassia clade</taxon>
        <taxon>Senna</taxon>
    </lineage>
</organism>
<dbReference type="AlphaFoldDB" id="A0A834WDQ0"/>
<proteinExistence type="predicted"/>
<reference evidence="1" key="1">
    <citation type="submission" date="2020-09" db="EMBL/GenBank/DDBJ databases">
        <title>Genome-Enabled Discovery of Anthraquinone Biosynthesis in Senna tora.</title>
        <authorList>
            <person name="Kang S.-H."/>
            <person name="Pandey R.P."/>
            <person name="Lee C.-M."/>
            <person name="Sim J.-S."/>
            <person name="Jeong J.-T."/>
            <person name="Choi B.-S."/>
            <person name="Jung M."/>
            <person name="Ginzburg D."/>
            <person name="Zhao K."/>
            <person name="Won S.Y."/>
            <person name="Oh T.-J."/>
            <person name="Yu Y."/>
            <person name="Kim N.-H."/>
            <person name="Lee O.R."/>
            <person name="Lee T.-H."/>
            <person name="Bashyal P."/>
            <person name="Kim T.-S."/>
            <person name="Lee W.-H."/>
            <person name="Kawkins C."/>
            <person name="Kim C.-K."/>
            <person name="Kim J.S."/>
            <person name="Ahn B.O."/>
            <person name="Rhee S.Y."/>
            <person name="Sohng J.K."/>
        </authorList>
    </citation>
    <scope>NUCLEOTIDE SEQUENCE</scope>
    <source>
        <tissue evidence="1">Leaf</tissue>
    </source>
</reference>
<protein>
    <submittedName>
        <fullName evidence="1">Ribonuclease H</fullName>
    </submittedName>
</protein>
<dbReference type="OrthoDB" id="1430937at2759"/>
<gene>
    <name evidence="1" type="ORF">G2W53_029420</name>
</gene>
<name>A0A834WDQ0_9FABA</name>
<evidence type="ECO:0000313" key="1">
    <source>
        <dbReference type="EMBL" id="KAF7815451.1"/>
    </source>
</evidence>
<dbReference type="Proteomes" id="UP000634136">
    <property type="component" value="Unassembled WGS sequence"/>
</dbReference>
<evidence type="ECO:0000313" key="2">
    <source>
        <dbReference type="Proteomes" id="UP000634136"/>
    </source>
</evidence>
<accession>A0A834WDQ0</accession>